<feature type="region of interest" description="Disordered" evidence="1">
    <location>
        <begin position="911"/>
        <end position="930"/>
    </location>
</feature>
<feature type="compositionally biased region" description="Basic and acidic residues" evidence="1">
    <location>
        <begin position="1973"/>
        <end position="1983"/>
    </location>
</feature>
<feature type="region of interest" description="Disordered" evidence="1">
    <location>
        <begin position="1150"/>
        <end position="1173"/>
    </location>
</feature>
<gene>
    <name evidence="3" type="ORF">ALC56_13398</name>
</gene>
<feature type="compositionally biased region" description="Polar residues" evidence="1">
    <location>
        <begin position="2082"/>
        <end position="2092"/>
    </location>
</feature>
<feature type="region of interest" description="Disordered" evidence="1">
    <location>
        <begin position="2118"/>
        <end position="2154"/>
    </location>
</feature>
<evidence type="ECO:0000256" key="2">
    <source>
        <dbReference type="SAM" id="SignalP"/>
    </source>
</evidence>
<feature type="chain" id="PRO_5008271008" evidence="2">
    <location>
        <begin position="27"/>
        <end position="2438"/>
    </location>
</feature>
<protein>
    <submittedName>
        <fullName evidence="3">Uncharacterized protein</fullName>
    </submittedName>
</protein>
<feature type="region of interest" description="Disordered" evidence="1">
    <location>
        <begin position="165"/>
        <end position="189"/>
    </location>
</feature>
<organism evidence="3 4">
    <name type="scientific">Trachymyrmex septentrionalis</name>
    <dbReference type="NCBI Taxonomy" id="34720"/>
    <lineage>
        <taxon>Eukaryota</taxon>
        <taxon>Metazoa</taxon>
        <taxon>Ecdysozoa</taxon>
        <taxon>Arthropoda</taxon>
        <taxon>Hexapoda</taxon>
        <taxon>Insecta</taxon>
        <taxon>Pterygota</taxon>
        <taxon>Neoptera</taxon>
        <taxon>Endopterygota</taxon>
        <taxon>Hymenoptera</taxon>
        <taxon>Apocrita</taxon>
        <taxon>Aculeata</taxon>
        <taxon>Formicoidea</taxon>
        <taxon>Formicidae</taxon>
        <taxon>Myrmicinae</taxon>
        <taxon>Trachymyrmex</taxon>
    </lineage>
</organism>
<dbReference type="Proteomes" id="UP000078541">
    <property type="component" value="Unassembled WGS sequence"/>
</dbReference>
<feature type="compositionally biased region" description="Basic and acidic residues" evidence="1">
    <location>
        <begin position="2093"/>
        <end position="2105"/>
    </location>
</feature>
<feature type="compositionally biased region" description="Polar residues" evidence="1">
    <location>
        <begin position="1622"/>
        <end position="1635"/>
    </location>
</feature>
<feature type="region of interest" description="Disordered" evidence="1">
    <location>
        <begin position="346"/>
        <end position="406"/>
    </location>
</feature>
<feature type="signal peptide" evidence="2">
    <location>
        <begin position="1"/>
        <end position="26"/>
    </location>
</feature>
<keyword evidence="4" id="KW-1185">Reference proteome</keyword>
<feature type="compositionally biased region" description="Polar residues" evidence="1">
    <location>
        <begin position="1443"/>
        <end position="1461"/>
    </location>
</feature>
<feature type="compositionally biased region" description="Basic and acidic residues" evidence="1">
    <location>
        <begin position="2015"/>
        <end position="2024"/>
    </location>
</feature>
<evidence type="ECO:0000256" key="1">
    <source>
        <dbReference type="SAM" id="MobiDB-lite"/>
    </source>
</evidence>
<feature type="compositionally biased region" description="Basic and acidic residues" evidence="1">
    <location>
        <begin position="1600"/>
        <end position="1614"/>
    </location>
</feature>
<feature type="compositionally biased region" description="Basic and acidic residues" evidence="1">
    <location>
        <begin position="1692"/>
        <end position="1701"/>
    </location>
</feature>
<feature type="compositionally biased region" description="Basic residues" evidence="1">
    <location>
        <begin position="2294"/>
        <end position="2307"/>
    </location>
</feature>
<reference evidence="3 4" key="1">
    <citation type="submission" date="2016-03" db="EMBL/GenBank/DDBJ databases">
        <title>Trachymyrmex septentrionalis WGS genome.</title>
        <authorList>
            <person name="Nygaard S."/>
            <person name="Hu H."/>
            <person name="Boomsma J."/>
            <person name="Zhang G."/>
        </authorList>
    </citation>
    <scope>NUCLEOTIDE SEQUENCE [LARGE SCALE GENOMIC DNA]</scope>
    <source>
        <strain evidence="3">Tsep2-gDNA-1</strain>
        <tissue evidence="3">Whole body</tissue>
    </source>
</reference>
<feature type="region of interest" description="Disordered" evidence="1">
    <location>
        <begin position="1864"/>
        <end position="1884"/>
    </location>
</feature>
<feature type="compositionally biased region" description="Acidic residues" evidence="1">
    <location>
        <begin position="1767"/>
        <end position="1778"/>
    </location>
</feature>
<feature type="compositionally biased region" description="Basic residues" evidence="1">
    <location>
        <begin position="2070"/>
        <end position="2079"/>
    </location>
</feature>
<feature type="compositionally biased region" description="Basic and acidic residues" evidence="1">
    <location>
        <begin position="1150"/>
        <end position="1170"/>
    </location>
</feature>
<feature type="region of interest" description="Disordered" evidence="1">
    <location>
        <begin position="99"/>
        <end position="130"/>
    </location>
</feature>
<evidence type="ECO:0000313" key="3">
    <source>
        <dbReference type="EMBL" id="KYN32540.1"/>
    </source>
</evidence>
<dbReference type="STRING" id="34720.A0A195EW90"/>
<feature type="compositionally biased region" description="Acidic residues" evidence="1">
    <location>
        <begin position="1870"/>
        <end position="1884"/>
    </location>
</feature>
<dbReference type="EMBL" id="KQ981953">
    <property type="protein sequence ID" value="KYN32540.1"/>
    <property type="molecule type" value="Genomic_DNA"/>
</dbReference>
<keyword evidence="2" id="KW-0732">Signal</keyword>
<feature type="region of interest" description="Disordered" evidence="1">
    <location>
        <begin position="1964"/>
        <end position="2105"/>
    </location>
</feature>
<feature type="region of interest" description="Disordered" evidence="1">
    <location>
        <begin position="236"/>
        <end position="256"/>
    </location>
</feature>
<feature type="compositionally biased region" description="Low complexity" evidence="1">
    <location>
        <begin position="2120"/>
        <end position="2133"/>
    </location>
</feature>
<feature type="compositionally biased region" description="Low complexity" evidence="1">
    <location>
        <begin position="912"/>
        <end position="924"/>
    </location>
</feature>
<feature type="region of interest" description="Disordered" evidence="1">
    <location>
        <begin position="2285"/>
        <end position="2324"/>
    </location>
</feature>
<evidence type="ECO:0000313" key="4">
    <source>
        <dbReference type="Proteomes" id="UP000078541"/>
    </source>
</evidence>
<feature type="region of interest" description="Disordered" evidence="1">
    <location>
        <begin position="1600"/>
        <end position="1635"/>
    </location>
</feature>
<feature type="compositionally biased region" description="Polar residues" evidence="1">
    <location>
        <begin position="2000"/>
        <end position="2014"/>
    </location>
</feature>
<feature type="compositionally biased region" description="Polar residues" evidence="1">
    <location>
        <begin position="1752"/>
        <end position="1763"/>
    </location>
</feature>
<feature type="region of interest" description="Disordered" evidence="1">
    <location>
        <begin position="1443"/>
        <end position="1463"/>
    </location>
</feature>
<sequence length="2438" mass="280710">MEQQRETYNLVIIFVLTIASIHPVSSLSQNINITKTNIDCTDGDKVTNHTWLQPLNTTTTIYQDFTTYLPTSTSVEVKEILDSSETKNVLNRYTSPFYQHNEYTKKDDDPEEPPNYPIPYSEHEEARDVPTKPKYVAPGIWAKPPLEKNITLDFVPTRLHAQVRGSHTVKRLPQQQAVESAETDEEKRNAPRLREVVTNTKVNTVYTEEGYEDSAYDHGGHIRDADFHEGFARKLHDRKKSKQNSLNGKKKKEKNMNLVPDEFKEYEEDYQDHLQESRKFEEADDEDNLIGYGRNSWVESEIDPKFIAKNNIQKLEEDIEKDAEEAERSSKVYQNAQESKLRDNIKVDSSELENEDHVEDNVKYENKSTKAKKKKKSKLRNGKDNNVSKGTKQSRKLKQEKELSENYETTTLPLEQASLTDVETLAIPHGFVKNSPNSQIYSIDQTTLRYVAPITTDLFRQVDEPTTVDYSQLFWNYFKEKQDPSSIIESSTLVPNSATMNPQEEARTPIAIATIDGRGPYLLMTKEETVTSPSTFLEEEFSNSFRQRDLFSEHVGFDQPSVQTHGRHLLEQKDDADYINNVITTSTLETFTNMQPLPSLNPKGVEYSSSTTLFDTTVSSSTPTVMTLNFTQEAIARIADYHENPFLGPVLDNSNIAVTKKLKYKVLARAKPSHEKKPVKSVTQSSKQQVPTLSLVKSISQLPHQQVPLSFKKENEYKRIRDELNAKYNKTLSNIKNKQETQSFPKEKKVVFLKDPTPRRPPIQRAAYSIFLTDHPSTANRSSVSIESESSRETNWRKLKNQQRPQPIKLPFHFDPFDHGQLVSSIYRKNLLPTTKLLPPPPLPFANAHANYRSNKQNDNHHFYLGSKPQYNVFKFFPLNSEASWRTRSRRKRSNKDEFRDGADVNVKAATNNSVTNNYNNKSSQQDKSSFDRVINKLKGKSTRKAIHAPIAVPDVMKLTFFARLKGDESGTSSNKNNIVAQPILIQSAKQNERMNDTDVIELAKKRTGVGSKTYMTRNLKNEADEKDFKQLLNESPKISGDVIDKEIAARFNEKTSTEKNGKIEIEVPSVPYVGEFAEDDLVKPSMTTEAVTDLKKYPFYNNENIPSASALKYAVDPRTVPQKTSRGMEFYDSRNAYKQCDEVESNLEKVLPEKEEPDPKRSPQEDLPHLRGLGNKLDCFKAKYFDENPLDNPLFAEKLIEEPTPPSELNPIKFASKIMILPEQNDEYIVPQVSKKPERSGRQWRNRNRPYEALESIRVNYKHDPQTGRGRNAYFHTVRGIRPPSSTMRRTKNRKPRPKISTTTPSSTLYQTVSYQNQVYEDVMGNIRNSKNAYQVYEMTTLPPQILETAGSENMLKVADNTSKSSKEKSTSKPDVSDVIDVINDVKSPEIKGLIPPPKYYVQRQNYRKYRPLAKNRISLIRTTTLSRPFITHRTIKISKRSTTNDTNNTAKNSSESTINENKKITVKAKNFSKVKAKNSSNGIINKNKNTTLNGSTEVDDVGNNTSVKLIEETISKTNATSVPLDLEIEESRPISTLDQSLFTTLKIDDKKKRRNSTSNDLRSEPRKTVYTIRDRIRFSKPKWDTKGFGKFTTSSKIVDEDGRRKEPRYNRVERKKKPFSDQQSNYAIINSTENTSRIESATSLIEDRESSTTEAYYAEESAMQQKIYRKKDEYPQSGKVKNTNTESEESFFREDKEESTTNAYQVRENVDEDISTTTTEPQSSKEVSDLREYLESDPPGYAEIFPEEATTPSSKYSANTNHESEDSEEKQEEETDYPGNVANDDNESFEKIEEQVETPVKTELFEEDDDYEELSSKEEEGSNKDQTFFTYTKKPLIKSDKDDELSEKTTYKPFPFSRYKSKIKKESEENDPEEEREEESEDYVFPWHADTKIKEEKYKWLHNADRYEYPWERRDRVARGRKKQKLARARFFDDEDEEASTRLERPIFPWERHIYPWEKYNVPSKNRNMNTRRDVSRRYIDDNEESNTEHMPFMKYSSRYSSNAPSNFSSAREISRSIKKILEDDESEEKTSKEKVENSPSFARKLSSPSDRGISRGTLVPEDITQPPKRKNTRRKLSQVGKNVTNNSGFDSRKLKSEDVINKEKEEQPVEYLKLNRSNSEAESSTEIISSQPSKLSNGTKEVLSTIGQQKKRRRRILKNNSTISLDNAPAESVTKSINKRRRKLVATTLATPSASINFGTKKSTSTPVQRKYSKKEKISDFSKKIEAAKIIATPETVKTDNFQVETSTPKTRTIEHLSRVSKEKILTKTTYPETENEFDSIKTNITSAQKKPVRLRIKSKRKKSDNKQNGNNEDLDNRRELIKEDKKDKKEDKKEDYKVKFVNEDETKKSVILDKSQEKSRDNTFKHFGMKKEEVKKINDFGTYDGIVNNENDNDDSGISSEVSLSPQHRTVQLTEYGSRHTMSTMSWISKNYDY</sequence>
<feature type="compositionally biased region" description="Polar residues" evidence="1">
    <location>
        <begin position="1717"/>
        <end position="1727"/>
    </location>
</feature>
<proteinExistence type="predicted"/>
<feature type="compositionally biased region" description="Basic and acidic residues" evidence="1">
    <location>
        <begin position="121"/>
        <end position="130"/>
    </location>
</feature>
<feature type="compositionally biased region" description="Basic residues" evidence="1">
    <location>
        <begin position="369"/>
        <end position="380"/>
    </location>
</feature>
<feature type="compositionally biased region" description="Basic residues" evidence="1">
    <location>
        <begin position="1290"/>
        <end position="1299"/>
    </location>
</feature>
<feature type="compositionally biased region" description="Basic residues" evidence="1">
    <location>
        <begin position="236"/>
        <end position="253"/>
    </location>
</feature>
<feature type="compositionally biased region" description="Basic and acidic residues" evidence="1">
    <location>
        <begin position="359"/>
        <end position="368"/>
    </location>
</feature>
<feature type="region of interest" description="Disordered" evidence="1">
    <location>
        <begin position="1676"/>
        <end position="1830"/>
    </location>
</feature>
<accession>A0A195EW90</accession>
<feature type="compositionally biased region" description="Basic and acidic residues" evidence="1">
    <location>
        <begin position="1816"/>
        <end position="1825"/>
    </location>
</feature>
<name>A0A195EW90_9HYME</name>
<feature type="region of interest" description="Disordered" evidence="1">
    <location>
        <begin position="778"/>
        <end position="804"/>
    </location>
</feature>
<feature type="region of interest" description="Disordered" evidence="1">
    <location>
        <begin position="1282"/>
        <end position="1306"/>
    </location>
</feature>